<dbReference type="Proteomes" id="UP001597369">
    <property type="component" value="Unassembled WGS sequence"/>
</dbReference>
<protein>
    <submittedName>
        <fullName evidence="2">DUF4302 domain-containing protein</fullName>
    </submittedName>
</protein>
<comment type="caution">
    <text evidence="2">The sequence shown here is derived from an EMBL/GenBank/DDBJ whole genome shotgun (WGS) entry which is preliminary data.</text>
</comment>
<reference evidence="3" key="1">
    <citation type="journal article" date="2019" name="Int. J. Syst. Evol. Microbiol.">
        <title>The Global Catalogue of Microorganisms (GCM) 10K type strain sequencing project: providing services to taxonomists for standard genome sequencing and annotation.</title>
        <authorList>
            <consortium name="The Broad Institute Genomics Platform"/>
            <consortium name="The Broad Institute Genome Sequencing Center for Infectious Disease"/>
            <person name="Wu L."/>
            <person name="Ma J."/>
        </authorList>
    </citation>
    <scope>NUCLEOTIDE SEQUENCE [LARGE SCALE GENOMIC DNA]</scope>
    <source>
        <strain evidence="3">JCM 16545</strain>
    </source>
</reference>
<feature type="chain" id="PRO_5045576210" evidence="1">
    <location>
        <begin position="20"/>
        <end position="418"/>
    </location>
</feature>
<gene>
    <name evidence="2" type="ORF">ACFSKU_02760</name>
</gene>
<dbReference type="InterPro" id="IPR025396">
    <property type="entry name" value="DUF4302"/>
</dbReference>
<feature type="signal peptide" evidence="1">
    <location>
        <begin position="1"/>
        <end position="19"/>
    </location>
</feature>
<evidence type="ECO:0000313" key="2">
    <source>
        <dbReference type="EMBL" id="MFD2065788.1"/>
    </source>
</evidence>
<dbReference type="RefSeq" id="WP_229961842.1">
    <property type="nucleotide sequence ID" value="NZ_JAJJWI010000016.1"/>
</dbReference>
<dbReference type="EMBL" id="JBHUHV010000008">
    <property type="protein sequence ID" value="MFD2065788.1"/>
    <property type="molecule type" value="Genomic_DNA"/>
</dbReference>
<proteinExistence type="predicted"/>
<dbReference type="Pfam" id="PF14135">
    <property type="entry name" value="DUF4302"/>
    <property type="match status" value="1"/>
</dbReference>
<sequence>MRKILLLGLLILSFLSACKDEEEELIQGQRPDKRLNETLTAYKAQLTSAEYGWKALLLPAGGAGYNFLFSFGEDDRVSMYSDINASTAANAMSSTYRLKGMQRPSLLFDTYSYIHILSDPDATISGGDWGQGQYSDFEFTIESATADSISLEGIYNGSKLILTRATQEDAANFIDRIAANANALENINSFTTYFKRVSVGDKSFDVDVNTDIRLITFSYYEGNIIQTFTTRYYLTEDGLVLLEPFVHESETITSLNSLTYNTAEQRIDLVINGVSGSIQESTKPAIVDAQAPRRFYNGATYWVSTNGFTKEGVTDAFMVRSIQNFDVITLYIQVKGLLFWTIDGNYFGPTFNAELTNDGRIIFTETGEFRPTPEEAAPMVTATSNQLFIPEGYYVIQTGTNSYDLVSAKDAKAWISFQ</sequence>
<keyword evidence="1" id="KW-0732">Signal</keyword>
<evidence type="ECO:0000256" key="1">
    <source>
        <dbReference type="SAM" id="SignalP"/>
    </source>
</evidence>
<evidence type="ECO:0000313" key="3">
    <source>
        <dbReference type="Proteomes" id="UP001597369"/>
    </source>
</evidence>
<accession>A0ABW4WUB0</accession>
<dbReference type="PROSITE" id="PS51257">
    <property type="entry name" value="PROKAR_LIPOPROTEIN"/>
    <property type="match status" value="1"/>
</dbReference>
<organism evidence="2 3">
    <name type="scientific">Pontibacter silvestris</name>
    <dbReference type="NCBI Taxonomy" id="2305183"/>
    <lineage>
        <taxon>Bacteria</taxon>
        <taxon>Pseudomonadati</taxon>
        <taxon>Bacteroidota</taxon>
        <taxon>Cytophagia</taxon>
        <taxon>Cytophagales</taxon>
        <taxon>Hymenobacteraceae</taxon>
        <taxon>Pontibacter</taxon>
    </lineage>
</organism>
<name>A0ABW4WUB0_9BACT</name>
<keyword evidence="3" id="KW-1185">Reference proteome</keyword>